<protein>
    <submittedName>
        <fullName evidence="2">Unannotated protein</fullName>
    </submittedName>
</protein>
<dbReference type="SUPFAM" id="SSF53756">
    <property type="entry name" value="UDP-Glycosyltransferase/glycogen phosphorylase"/>
    <property type="match status" value="1"/>
</dbReference>
<evidence type="ECO:0000256" key="1">
    <source>
        <dbReference type="ARBA" id="ARBA00022679"/>
    </source>
</evidence>
<proteinExistence type="predicted"/>
<dbReference type="PANTHER" id="PTHR46401">
    <property type="entry name" value="GLYCOSYLTRANSFERASE WBBK-RELATED"/>
    <property type="match status" value="1"/>
</dbReference>
<gene>
    <name evidence="2" type="ORF">UFOPK3001_01211</name>
</gene>
<dbReference type="Pfam" id="PF13692">
    <property type="entry name" value="Glyco_trans_1_4"/>
    <property type="match status" value="1"/>
</dbReference>
<dbReference type="CDD" id="cd03801">
    <property type="entry name" value="GT4_PimA-like"/>
    <property type="match status" value="1"/>
</dbReference>
<dbReference type="AlphaFoldDB" id="A0A6J6Y8J1"/>
<name>A0A6J6Y8J1_9ZZZZ</name>
<evidence type="ECO:0000313" key="2">
    <source>
        <dbReference type="EMBL" id="CAB4805349.1"/>
    </source>
</evidence>
<dbReference type="GO" id="GO:0009103">
    <property type="term" value="P:lipopolysaccharide biosynthetic process"/>
    <property type="evidence" value="ECO:0007669"/>
    <property type="project" value="TreeGrafter"/>
</dbReference>
<reference evidence="2" key="1">
    <citation type="submission" date="2020-05" db="EMBL/GenBank/DDBJ databases">
        <authorList>
            <person name="Chiriac C."/>
            <person name="Salcher M."/>
            <person name="Ghai R."/>
            <person name="Kavagutti S V."/>
        </authorList>
    </citation>
    <scope>NUCLEOTIDE SEQUENCE</scope>
</reference>
<dbReference type="GO" id="GO:0016757">
    <property type="term" value="F:glycosyltransferase activity"/>
    <property type="evidence" value="ECO:0007669"/>
    <property type="project" value="TreeGrafter"/>
</dbReference>
<dbReference type="EMBL" id="CAFAAJ010000068">
    <property type="protein sequence ID" value="CAB4805349.1"/>
    <property type="molecule type" value="Genomic_DNA"/>
</dbReference>
<organism evidence="2">
    <name type="scientific">freshwater metagenome</name>
    <dbReference type="NCBI Taxonomy" id="449393"/>
    <lineage>
        <taxon>unclassified sequences</taxon>
        <taxon>metagenomes</taxon>
        <taxon>ecological metagenomes</taxon>
    </lineage>
</organism>
<dbReference type="Gene3D" id="3.40.50.2000">
    <property type="entry name" value="Glycogen Phosphorylase B"/>
    <property type="match status" value="2"/>
</dbReference>
<dbReference type="PANTHER" id="PTHR46401:SF2">
    <property type="entry name" value="GLYCOSYLTRANSFERASE WBBK-RELATED"/>
    <property type="match status" value="1"/>
</dbReference>
<keyword evidence="1" id="KW-0808">Transferase</keyword>
<accession>A0A6J6Y8J1</accession>
<sequence>MAAHVTKPILCFYIGYADNLSPGATAGAVLYGAELATVSLAEQLAQFYDVHVFGPSLTNSNHNHVRYRSSHELDAFQLSNVVDVMIISRYVHYFLEFTNRARATYIWLHDVRVHPYWRAMVLPQKAKHLLENQMSNIDGLIVLSPWHKEEVLAHYDVDPAKVFVIGNAIEPERFTPHPIDAKVPNRFIYTSAPNRGLDVLIDCFHEVRRAVPDAELYVYRGREGFTDELLATMESCAYVHFRGATDNRVLAREFLKSDIWFYPTSWPETYCISALEAQMAGCACVASDLAALHTTVGDRGVLVPGAPDTDDFKARAIAEVVNLLNDPTRKHALQERGRAWAAQQTWQARAIEWLTVLGSATR</sequence>